<dbReference type="RefSeq" id="WP_407348706.1">
    <property type="nucleotide sequence ID" value="NZ_CP136864.1"/>
</dbReference>
<dbReference type="PANTHER" id="PTHR33361">
    <property type="entry name" value="GLR0591 PROTEIN"/>
    <property type="match status" value="1"/>
</dbReference>
<name>A0ABZ0I7M0_9GAMM</name>
<reference evidence="1 2" key="1">
    <citation type="submission" date="2023-10" db="EMBL/GenBank/DDBJ databases">
        <title>Two novel species belonging to the OM43/NOR5 clade.</title>
        <authorList>
            <person name="Park M."/>
        </authorList>
    </citation>
    <scope>NUCLEOTIDE SEQUENCE [LARGE SCALE GENOMIC DNA]</scope>
    <source>
        <strain evidence="1 2">IMCC43200</strain>
    </source>
</reference>
<sequence length="568" mass="63612">MNSIKTINDRYLQMLAADPNACVELGLEKNLDQLPDPSLKELARTEQQASELHKEATLLAGDVTDFHQQLDMQLIALSAAQQSLHCALRFNGKLQAQQLPDAGDEISAGIFYLVTNDPRPAEARLENILARLRHVPTYLQKMLARLDTPVARWVDIDLETVAGLPDFFETILAWADEEGFSRRDELEAAIKQANAAMTEYATSLSAMPTTNAFSIGAEQAQALVSSKGIELTLAEIHQIACDFVTRTQRQIEELRGVLVARHGLAASTTASELQEFLEREHAVEVTENNLGQVIERYQNISTELEIFVKERALFPIPDQQTMKIMQTPAFMAPMIPAGAMMPPPAMRTGIRTSMVYLTLSPELLKEHTELGIPLMMVHEGIPGHHLQLSTAAMHSSVIRRTFSANEHAEGWTTMLEDYMLDQNLMGDLTDEARFVTKLDLSRIGARVAIDLYFMTGDTRYLDIGYELEFDGDDPFANAAKLLIAATGFSAGRAEAELNWYSQERAYPLSYLVGNHLVWQLKSDFQRATAETMTPDEQDRGFHRIYLESGNMPVAYLRKVFEHELQDPL</sequence>
<organism evidence="1 2">
    <name type="scientific">Congregibacter variabilis</name>
    <dbReference type="NCBI Taxonomy" id="3081200"/>
    <lineage>
        <taxon>Bacteria</taxon>
        <taxon>Pseudomonadati</taxon>
        <taxon>Pseudomonadota</taxon>
        <taxon>Gammaproteobacteria</taxon>
        <taxon>Cellvibrionales</taxon>
        <taxon>Halieaceae</taxon>
        <taxon>Congregibacter</taxon>
    </lineage>
</organism>
<dbReference type="PANTHER" id="PTHR33361:SF15">
    <property type="entry name" value="DUF885 FAMILY LIPOPROTEIN"/>
    <property type="match status" value="1"/>
</dbReference>
<proteinExistence type="predicted"/>
<dbReference type="Proteomes" id="UP001626537">
    <property type="component" value="Chromosome"/>
</dbReference>
<evidence type="ECO:0000313" key="1">
    <source>
        <dbReference type="EMBL" id="WOJ94066.1"/>
    </source>
</evidence>
<accession>A0ABZ0I7M0</accession>
<gene>
    <name evidence="1" type="ORF">R0135_02590</name>
</gene>
<protein>
    <submittedName>
        <fullName evidence="1">DUF885 family protein</fullName>
    </submittedName>
</protein>
<keyword evidence="2" id="KW-1185">Reference proteome</keyword>
<dbReference type="EMBL" id="CP136864">
    <property type="protein sequence ID" value="WOJ94066.1"/>
    <property type="molecule type" value="Genomic_DNA"/>
</dbReference>
<evidence type="ECO:0000313" key="2">
    <source>
        <dbReference type="Proteomes" id="UP001626537"/>
    </source>
</evidence>
<dbReference type="InterPro" id="IPR010281">
    <property type="entry name" value="DUF885"/>
</dbReference>
<dbReference type="Pfam" id="PF05960">
    <property type="entry name" value="DUF885"/>
    <property type="match status" value="1"/>
</dbReference>